<dbReference type="Proteomes" id="UP000275078">
    <property type="component" value="Unassembled WGS sequence"/>
</dbReference>
<proteinExistence type="predicted"/>
<reference evidence="2 3" key="1">
    <citation type="journal article" date="2018" name="Nat. Ecol. Evol.">
        <title>Pezizomycetes genomes reveal the molecular basis of ectomycorrhizal truffle lifestyle.</title>
        <authorList>
            <person name="Murat C."/>
            <person name="Payen T."/>
            <person name="Noel B."/>
            <person name="Kuo A."/>
            <person name="Morin E."/>
            <person name="Chen J."/>
            <person name="Kohler A."/>
            <person name="Krizsan K."/>
            <person name="Balestrini R."/>
            <person name="Da Silva C."/>
            <person name="Montanini B."/>
            <person name="Hainaut M."/>
            <person name="Levati E."/>
            <person name="Barry K.W."/>
            <person name="Belfiori B."/>
            <person name="Cichocki N."/>
            <person name="Clum A."/>
            <person name="Dockter R.B."/>
            <person name="Fauchery L."/>
            <person name="Guy J."/>
            <person name="Iotti M."/>
            <person name="Le Tacon F."/>
            <person name="Lindquist E.A."/>
            <person name="Lipzen A."/>
            <person name="Malagnac F."/>
            <person name="Mello A."/>
            <person name="Molinier V."/>
            <person name="Miyauchi S."/>
            <person name="Poulain J."/>
            <person name="Riccioni C."/>
            <person name="Rubini A."/>
            <person name="Sitrit Y."/>
            <person name="Splivallo R."/>
            <person name="Traeger S."/>
            <person name="Wang M."/>
            <person name="Zifcakova L."/>
            <person name="Wipf D."/>
            <person name="Zambonelli A."/>
            <person name="Paolocci F."/>
            <person name="Nowrousian M."/>
            <person name="Ottonello S."/>
            <person name="Baldrian P."/>
            <person name="Spatafora J.W."/>
            <person name="Henrissat B."/>
            <person name="Nagy L.G."/>
            <person name="Aury J.M."/>
            <person name="Wincker P."/>
            <person name="Grigoriev I.V."/>
            <person name="Bonfante P."/>
            <person name="Martin F.M."/>
        </authorList>
    </citation>
    <scope>NUCLEOTIDE SEQUENCE [LARGE SCALE GENOMIC DNA]</scope>
    <source>
        <strain evidence="2 3">RN42</strain>
    </source>
</reference>
<accession>A0A3N4HI32</accession>
<evidence type="ECO:0000256" key="1">
    <source>
        <dbReference type="SAM" id="MobiDB-lite"/>
    </source>
</evidence>
<name>A0A3N4HI32_ASCIM</name>
<dbReference type="EMBL" id="ML119835">
    <property type="protein sequence ID" value="RPA73057.1"/>
    <property type="molecule type" value="Genomic_DNA"/>
</dbReference>
<gene>
    <name evidence="2" type="ORF">BJ508DRAFT_314159</name>
</gene>
<evidence type="ECO:0000313" key="3">
    <source>
        <dbReference type="Proteomes" id="UP000275078"/>
    </source>
</evidence>
<feature type="compositionally biased region" description="Polar residues" evidence="1">
    <location>
        <begin position="1"/>
        <end position="12"/>
    </location>
</feature>
<keyword evidence="3" id="KW-1185">Reference proteome</keyword>
<feature type="region of interest" description="Disordered" evidence="1">
    <location>
        <begin position="1"/>
        <end position="29"/>
    </location>
</feature>
<evidence type="ECO:0000313" key="2">
    <source>
        <dbReference type="EMBL" id="RPA73057.1"/>
    </source>
</evidence>
<dbReference type="AlphaFoldDB" id="A0A3N4HI32"/>
<protein>
    <submittedName>
        <fullName evidence="2">Uncharacterized protein</fullName>
    </submittedName>
</protein>
<organism evidence="2 3">
    <name type="scientific">Ascobolus immersus RN42</name>
    <dbReference type="NCBI Taxonomy" id="1160509"/>
    <lineage>
        <taxon>Eukaryota</taxon>
        <taxon>Fungi</taxon>
        <taxon>Dikarya</taxon>
        <taxon>Ascomycota</taxon>
        <taxon>Pezizomycotina</taxon>
        <taxon>Pezizomycetes</taxon>
        <taxon>Pezizales</taxon>
        <taxon>Ascobolaceae</taxon>
        <taxon>Ascobolus</taxon>
    </lineage>
</organism>
<sequence length="335" mass="38074">MTQATKPNYTQAHHSHTSEPMGLSLSAPEAAVQSKTISRAIKSHAAPDYRSLVPNMRTDDLETIHNRKTEEMKDILSKIMKLVTMMPSVKRWEEQRLPTQSSPFGTVAMGIVIQSHYNDQLSKLAEVRSIIVKEIRKRKMASGNAMLETDWKPAFQRLFANVDAGEEEAVEENDDGEEEQDDDFDFTDNDSLDYLLTLTLQDLQSFLVPLETANLHVIHEHFWSQYGNGCLEFVTFASDLMESGRRDGSLSTTSILECREKAQSLHNILDRIVFMAEQLMMRMAEVDGGVFRHTRLWAASRKTMQAEQESWISVMLKGVDKVAKDVGLCDIWCRV</sequence>